<dbReference type="PANTHER" id="PTHR47566:SF1">
    <property type="entry name" value="PROTEIN NUD1"/>
    <property type="match status" value="1"/>
</dbReference>
<reference evidence="4 5" key="1">
    <citation type="journal article" date="2016" name="Proc. Natl. Acad. Sci. U.S.A.">
        <title>Comparative genomics of biotechnologically important yeasts.</title>
        <authorList>
            <person name="Riley R."/>
            <person name="Haridas S."/>
            <person name="Wolfe K.H."/>
            <person name="Lopes M.R."/>
            <person name="Hittinger C.T."/>
            <person name="Goeker M."/>
            <person name="Salamov A.A."/>
            <person name="Wisecaver J.H."/>
            <person name="Long T.M."/>
            <person name="Calvey C.H."/>
            <person name="Aerts A.L."/>
            <person name="Barry K.W."/>
            <person name="Choi C."/>
            <person name="Clum A."/>
            <person name="Coughlan A.Y."/>
            <person name="Deshpande S."/>
            <person name="Douglass A.P."/>
            <person name="Hanson S.J."/>
            <person name="Klenk H.-P."/>
            <person name="LaButti K.M."/>
            <person name="Lapidus A."/>
            <person name="Lindquist E.A."/>
            <person name="Lipzen A.M."/>
            <person name="Meier-Kolthoff J.P."/>
            <person name="Ohm R.A."/>
            <person name="Otillar R.P."/>
            <person name="Pangilinan J.L."/>
            <person name="Peng Y."/>
            <person name="Rokas A."/>
            <person name="Rosa C.A."/>
            <person name="Scheuner C."/>
            <person name="Sibirny A.A."/>
            <person name="Slot J.C."/>
            <person name="Stielow J.B."/>
            <person name="Sun H."/>
            <person name="Kurtzman C.P."/>
            <person name="Blackwell M."/>
            <person name="Grigoriev I.V."/>
            <person name="Jeffries T.W."/>
        </authorList>
    </citation>
    <scope>NUCLEOTIDE SEQUENCE [LARGE SCALE GENOMIC DNA]</scope>
    <source>
        <strain evidence="4 5">NRRL Y-11557</strain>
    </source>
</reference>
<feature type="region of interest" description="Disordered" evidence="3">
    <location>
        <begin position="371"/>
        <end position="438"/>
    </location>
</feature>
<keyword evidence="1" id="KW-0433">Leucine-rich repeat</keyword>
<feature type="compositionally biased region" description="Basic and acidic residues" evidence="3">
    <location>
        <begin position="424"/>
        <end position="438"/>
    </location>
</feature>
<dbReference type="GO" id="GO:0061499">
    <property type="term" value="C:outer plaque of mitotic spindle pole body"/>
    <property type="evidence" value="ECO:0007669"/>
    <property type="project" value="TreeGrafter"/>
</dbReference>
<feature type="region of interest" description="Disordered" evidence="3">
    <location>
        <begin position="644"/>
        <end position="715"/>
    </location>
</feature>
<feature type="compositionally biased region" description="Polar residues" evidence="3">
    <location>
        <begin position="27"/>
        <end position="37"/>
    </location>
</feature>
<feature type="compositionally biased region" description="Low complexity" evidence="3">
    <location>
        <begin position="654"/>
        <end position="663"/>
    </location>
</feature>
<gene>
    <name evidence="4" type="ORF">LIPSTDRAFT_112066</name>
</gene>
<dbReference type="InterPro" id="IPR052574">
    <property type="entry name" value="CDIRP"/>
</dbReference>
<evidence type="ECO:0000313" key="4">
    <source>
        <dbReference type="EMBL" id="ODQ72019.1"/>
    </source>
</evidence>
<accession>A0A1E3Q2U4</accession>
<dbReference type="STRING" id="675824.A0A1E3Q2U4"/>
<dbReference type="GO" id="GO:0031028">
    <property type="term" value="P:septation initiation signaling"/>
    <property type="evidence" value="ECO:0007669"/>
    <property type="project" value="TreeGrafter"/>
</dbReference>
<dbReference type="SUPFAM" id="SSF52058">
    <property type="entry name" value="L domain-like"/>
    <property type="match status" value="1"/>
</dbReference>
<feature type="region of interest" description="Disordered" evidence="3">
    <location>
        <begin position="303"/>
        <end position="332"/>
    </location>
</feature>
<feature type="region of interest" description="Disordered" evidence="3">
    <location>
        <begin position="486"/>
        <end position="555"/>
    </location>
</feature>
<feature type="compositionally biased region" description="Polar residues" evidence="3">
    <location>
        <begin position="489"/>
        <end position="499"/>
    </location>
</feature>
<feature type="region of interest" description="Disordered" evidence="3">
    <location>
        <begin position="190"/>
        <end position="257"/>
    </location>
</feature>
<dbReference type="OrthoDB" id="4097027at2759"/>
<dbReference type="Gene3D" id="3.80.10.10">
    <property type="entry name" value="Ribonuclease Inhibitor"/>
    <property type="match status" value="2"/>
</dbReference>
<dbReference type="Proteomes" id="UP000094385">
    <property type="component" value="Unassembled WGS sequence"/>
</dbReference>
<feature type="compositionally biased region" description="Polar residues" evidence="3">
    <location>
        <begin position="695"/>
        <end position="713"/>
    </location>
</feature>
<dbReference type="PANTHER" id="PTHR47566">
    <property type="match status" value="1"/>
</dbReference>
<feature type="compositionally biased region" description="Low complexity" evidence="3">
    <location>
        <begin position="539"/>
        <end position="550"/>
    </location>
</feature>
<dbReference type="SMART" id="SM00365">
    <property type="entry name" value="LRR_SD22"/>
    <property type="match status" value="5"/>
</dbReference>
<keyword evidence="5" id="KW-1185">Reference proteome</keyword>
<evidence type="ECO:0008006" key="6">
    <source>
        <dbReference type="Google" id="ProtNLM"/>
    </source>
</evidence>
<dbReference type="InterPro" id="IPR032675">
    <property type="entry name" value="LRR_dom_sf"/>
</dbReference>
<feature type="compositionally biased region" description="Basic and acidic residues" evidence="3">
    <location>
        <begin position="195"/>
        <end position="212"/>
    </location>
</feature>
<evidence type="ECO:0000313" key="5">
    <source>
        <dbReference type="Proteomes" id="UP000094385"/>
    </source>
</evidence>
<evidence type="ECO:0000256" key="2">
    <source>
        <dbReference type="ARBA" id="ARBA00022737"/>
    </source>
</evidence>
<feature type="region of interest" description="Disordered" evidence="3">
    <location>
        <begin position="1263"/>
        <end position="1282"/>
    </location>
</feature>
<dbReference type="GO" id="GO:1902412">
    <property type="term" value="P:regulation of mitotic cytokinesis"/>
    <property type="evidence" value="ECO:0007669"/>
    <property type="project" value="TreeGrafter"/>
</dbReference>
<proteinExistence type="predicted"/>
<evidence type="ECO:0000256" key="1">
    <source>
        <dbReference type="ARBA" id="ARBA00022614"/>
    </source>
</evidence>
<sequence>MATAMASSVSQSKDPVIGRSVEVGNGRISSQQSSTQRLAHVQAESFPEWADPELSEEWISQPNSPMMSPKKTSDSVSSRATTTSSGEGEGTTRILTDKNRLNEQNKAATPEWKKMSNPRDFFSPMTLERMFQPNVGDLSFTGSKLRHSKDTHSRLKASLSKLKSELDKVSPILGPMQPLQENRLVTVRKSAKIQQDTKENRFAASQDRKENRLASSIVDEEGIEDENRNRQTTRTNANDIEPTKVSSPHPPQQKSFDFTATKTTDTTMPQPIPETKLKLFQARDTYTKSKFEGLIDHTEGEAISEQCGNGPDESVEVKPLSPGKERTPKRPRLELSKSHVTTQDFMSQAEHIMDILRGLKKPAHSILTDGDYSQRQSEMTSVSQGHSDYESASISPERRRKYTVRQNESFDDAIASKSAPSEIPYHDENEGLSEEELRPHNDIYYDSIRNRYETSSTQLGTATAAGSQSKHSLTEIVINRLSPIPAAAHSQQRSPNKATVQFHRPAQESPTRKSHKAMPATKSPSKRAATPNTGHPTMSSNASSKKSTSSGGQTEAMQVILKEQVEKYIPVSFGSMVFDRQNHRWIKRKKNPANDDEDDVFKGIEDLTDGAADNYLGQEDKQPQHEVFIEKYRHSLQRSLTSLEETLSRKSSSESEFTSRSQSPQIRQEITNIRNQNRGQNTYRSVPMATKETTESTPSAPQQRTNMHPTTVGSKPEVSFALPQNEQKSPYAPDISYIKSRHDATAVSQLESSFSIAVQNLVKILSDIHPFEPYWQDITSLELQGRDLETLVRLDEWCPQLLNLNVNENNLGYLTGVPESTRVLRAAHNNFSELTAFGFLSNLQYLDLSNNQMETLDGMSRLVHLREIIVDNNELVNIDGIMQLDGLLRLSVRGNKLETLNFENSNLARMEDLDISSNKLRDISSLERLKNLMLLNLDDNLLSGVNPDGYLVRLRTVKICRNELKEFDAAAFPNLRILYLDDNRLQRVSSLRKLRLLENLSIRDQHTTTKYVTNYCCDNGDVGSDSKVLTSCSELCCPHLTDVRKLYLSGNRPKGLTFQQHFLNLQSLELASVQLKDLPDQFSSFARNLRDLNLSFNELSDISNLKHIPKLRRLYLIGNQIKGMEHLASVIATFPALQVLDMRMNPLTLSFYPPVLTVTDSKNTPAANTLGAHPPSRKDLHRQYNLVMSRQAQSAWEKRDSQFESHLPRLSLMKRQAYQGLMFISAPSLMWLDGASFTKDAMSEVSRILEKVTLNVERGSIRKSGQDDEAATRYRRLHTRKR</sequence>
<dbReference type="SMART" id="SM00369">
    <property type="entry name" value="LRR_TYP"/>
    <property type="match status" value="7"/>
</dbReference>
<dbReference type="SUPFAM" id="SSF52047">
    <property type="entry name" value="RNI-like"/>
    <property type="match status" value="1"/>
</dbReference>
<dbReference type="InterPro" id="IPR003591">
    <property type="entry name" value="Leu-rich_rpt_typical-subtyp"/>
</dbReference>
<dbReference type="EMBL" id="KV454296">
    <property type="protein sequence ID" value="ODQ72019.1"/>
    <property type="molecule type" value="Genomic_DNA"/>
</dbReference>
<protein>
    <recommendedName>
        <fullName evidence="6">Septation initiation network scaffold protein cdc11</fullName>
    </recommendedName>
</protein>
<feature type="compositionally biased region" description="Basic and acidic residues" evidence="3">
    <location>
        <begin position="323"/>
        <end position="332"/>
    </location>
</feature>
<name>A0A1E3Q2U4_LIPST</name>
<dbReference type="Pfam" id="PF13855">
    <property type="entry name" value="LRR_8"/>
    <property type="match status" value="2"/>
</dbReference>
<feature type="compositionally biased region" description="Basic residues" evidence="3">
    <location>
        <begin position="1273"/>
        <end position="1282"/>
    </location>
</feature>
<dbReference type="InterPro" id="IPR001611">
    <property type="entry name" value="Leu-rich_rpt"/>
</dbReference>
<feature type="compositionally biased region" description="Polar residues" evidence="3">
    <location>
        <begin position="664"/>
        <end position="684"/>
    </location>
</feature>
<feature type="compositionally biased region" description="Polar residues" evidence="3">
    <location>
        <begin position="371"/>
        <end position="394"/>
    </location>
</feature>
<keyword evidence="2" id="KW-0677">Repeat</keyword>
<dbReference type="PROSITE" id="PS51450">
    <property type="entry name" value="LRR"/>
    <property type="match status" value="4"/>
</dbReference>
<feature type="compositionally biased region" description="Polar residues" evidence="3">
    <location>
        <begin position="1"/>
        <end position="13"/>
    </location>
</feature>
<feature type="region of interest" description="Disordered" evidence="3">
    <location>
        <begin position="1"/>
        <end position="120"/>
    </location>
</feature>
<organism evidence="4 5">
    <name type="scientific">Lipomyces starkeyi NRRL Y-11557</name>
    <dbReference type="NCBI Taxonomy" id="675824"/>
    <lineage>
        <taxon>Eukaryota</taxon>
        <taxon>Fungi</taxon>
        <taxon>Dikarya</taxon>
        <taxon>Ascomycota</taxon>
        <taxon>Saccharomycotina</taxon>
        <taxon>Lipomycetes</taxon>
        <taxon>Lipomycetales</taxon>
        <taxon>Lipomycetaceae</taxon>
        <taxon>Lipomyces</taxon>
    </lineage>
</organism>
<evidence type="ECO:0000256" key="3">
    <source>
        <dbReference type="SAM" id="MobiDB-lite"/>
    </source>
</evidence>
<dbReference type="GO" id="GO:0035591">
    <property type="term" value="F:signaling adaptor activity"/>
    <property type="evidence" value="ECO:0007669"/>
    <property type="project" value="TreeGrafter"/>
</dbReference>